<dbReference type="InterPro" id="IPR002901">
    <property type="entry name" value="MGlyc_endo_b_GlcNAc-like_dom"/>
</dbReference>
<reference evidence="5" key="1">
    <citation type="journal article" date="2019" name="Int. J. Syst. Evol. Microbiol.">
        <title>The Global Catalogue of Microorganisms (GCM) 10K type strain sequencing project: providing services to taxonomists for standard genome sequencing and annotation.</title>
        <authorList>
            <consortium name="The Broad Institute Genomics Platform"/>
            <consortium name="The Broad Institute Genome Sequencing Center for Infectious Disease"/>
            <person name="Wu L."/>
            <person name="Ma J."/>
        </authorList>
    </citation>
    <scope>NUCLEOTIDE SEQUENCE [LARGE SCALE GENOMIC DNA]</scope>
    <source>
        <strain evidence="5">IBRC 10765</strain>
    </source>
</reference>
<dbReference type="PANTHER" id="PTHR40572:SF1">
    <property type="entry name" value="PROTEIN BAX"/>
    <property type="match status" value="1"/>
</dbReference>
<sequence length="275" mass="30641">MAQPIYPRQAGLSYTWLILSFCAIAAAAWSFKAGTVLENEELDAQRQQAEAEALVMLDLPDFAAEPTVQAKKDAFFGFLEPLAEAENARVARLRDEVEQWRADLDSGRALSAETLERLEVITARYYVSDDLATSDQIDELLIKVDTIPMSLILAQAANESAWGTSRFALVGNNLFGQWCFSVGCGVVPDSRPEGEVYEVRAFEHAGLSVRAYILNLNRHRSYADLRALRAERRAQGQAVTGLDLTPGLLAYSIRREEYVDELNAMIEFNDLLDLD</sequence>
<evidence type="ECO:0000259" key="3">
    <source>
        <dbReference type="Pfam" id="PF01832"/>
    </source>
</evidence>
<dbReference type="RefSeq" id="WP_380697003.1">
    <property type="nucleotide sequence ID" value="NZ_JBHRYR010000003.1"/>
</dbReference>
<dbReference type="PANTHER" id="PTHR40572">
    <property type="entry name" value="PROTEIN BAX"/>
    <property type="match status" value="1"/>
</dbReference>
<comment type="caution">
    <text evidence="4">The sequence shown here is derived from an EMBL/GenBank/DDBJ whole genome shotgun (WGS) entry which is preliminary data.</text>
</comment>
<dbReference type="EMBL" id="JBHRYR010000003">
    <property type="protein sequence ID" value="MFC3853648.1"/>
    <property type="molecule type" value="Genomic_DNA"/>
</dbReference>
<feature type="coiled-coil region" evidence="1">
    <location>
        <begin position="83"/>
        <end position="110"/>
    </location>
</feature>
<dbReference type="Pfam" id="PF01832">
    <property type="entry name" value="Glucosaminidase"/>
    <property type="match status" value="1"/>
</dbReference>
<feature type="transmembrane region" description="Helical" evidence="2">
    <location>
        <begin position="12"/>
        <end position="31"/>
    </location>
</feature>
<name>A0ABV8A251_9GAMM</name>
<keyword evidence="2" id="KW-0472">Membrane</keyword>
<evidence type="ECO:0000256" key="1">
    <source>
        <dbReference type="SAM" id="Coils"/>
    </source>
</evidence>
<feature type="domain" description="Mannosyl-glycoprotein endo-beta-N-acetylglucosamidase-like" evidence="3">
    <location>
        <begin position="139"/>
        <end position="269"/>
    </location>
</feature>
<evidence type="ECO:0000313" key="4">
    <source>
        <dbReference type="EMBL" id="MFC3853648.1"/>
    </source>
</evidence>
<protein>
    <submittedName>
        <fullName evidence="4">Glucosaminidase domain-containing protein</fullName>
    </submittedName>
</protein>
<organism evidence="4 5">
    <name type="scientific">Saccharospirillum mangrovi</name>
    <dbReference type="NCBI Taxonomy" id="2161747"/>
    <lineage>
        <taxon>Bacteria</taxon>
        <taxon>Pseudomonadati</taxon>
        <taxon>Pseudomonadota</taxon>
        <taxon>Gammaproteobacteria</taxon>
        <taxon>Oceanospirillales</taxon>
        <taxon>Saccharospirillaceae</taxon>
        <taxon>Saccharospirillum</taxon>
    </lineage>
</organism>
<keyword evidence="2" id="KW-0812">Transmembrane</keyword>
<keyword evidence="2" id="KW-1133">Transmembrane helix</keyword>
<dbReference type="Gene3D" id="1.10.530.10">
    <property type="match status" value="1"/>
</dbReference>
<accession>A0ABV8A251</accession>
<dbReference type="Proteomes" id="UP001595617">
    <property type="component" value="Unassembled WGS sequence"/>
</dbReference>
<gene>
    <name evidence="4" type="ORF">ACFOOG_12465</name>
</gene>
<dbReference type="InterPro" id="IPR053195">
    <property type="entry name" value="Bax-like"/>
</dbReference>
<keyword evidence="1" id="KW-0175">Coiled coil</keyword>
<evidence type="ECO:0000256" key="2">
    <source>
        <dbReference type="SAM" id="Phobius"/>
    </source>
</evidence>
<proteinExistence type="predicted"/>
<evidence type="ECO:0000313" key="5">
    <source>
        <dbReference type="Proteomes" id="UP001595617"/>
    </source>
</evidence>
<keyword evidence="5" id="KW-1185">Reference proteome</keyword>